<name>I1DVP4_9GAMM</name>
<accession>I1DVP4</accession>
<dbReference type="Pfam" id="PF11201">
    <property type="entry name" value="DUF2982"/>
    <property type="match status" value="1"/>
</dbReference>
<comment type="caution">
    <text evidence="2">The sequence shown here is derived from an EMBL/GenBank/DDBJ whole genome shotgun (WGS) entry which is preliminary data.</text>
</comment>
<keyword evidence="1" id="KW-0472">Membrane</keyword>
<dbReference type="RefSeq" id="WP_008219516.1">
    <property type="nucleotide sequence ID" value="NZ_BAFK01000004.1"/>
</dbReference>
<protein>
    <recommendedName>
        <fullName evidence="4">DUF2982 domain-containing protein</fullName>
    </recommendedName>
</protein>
<dbReference type="EMBL" id="BAFK01000004">
    <property type="protein sequence ID" value="GAB58122.1"/>
    <property type="molecule type" value="Genomic_DNA"/>
</dbReference>
<keyword evidence="3" id="KW-1185">Reference proteome</keyword>
<organism evidence="2 3">
    <name type="scientific">Rheinheimera nanhaiensis E407-8</name>
    <dbReference type="NCBI Taxonomy" id="562729"/>
    <lineage>
        <taxon>Bacteria</taxon>
        <taxon>Pseudomonadati</taxon>
        <taxon>Pseudomonadota</taxon>
        <taxon>Gammaproteobacteria</taxon>
        <taxon>Chromatiales</taxon>
        <taxon>Chromatiaceae</taxon>
        <taxon>Rheinheimera</taxon>
    </lineage>
</organism>
<feature type="transmembrane region" description="Helical" evidence="1">
    <location>
        <begin position="27"/>
        <end position="45"/>
    </location>
</feature>
<dbReference type="Proteomes" id="UP000004374">
    <property type="component" value="Unassembled WGS sequence"/>
</dbReference>
<evidence type="ECO:0000313" key="2">
    <source>
        <dbReference type="EMBL" id="GAB58122.1"/>
    </source>
</evidence>
<keyword evidence="1" id="KW-1133">Transmembrane helix</keyword>
<evidence type="ECO:0000256" key="1">
    <source>
        <dbReference type="SAM" id="Phobius"/>
    </source>
</evidence>
<keyword evidence="1" id="KW-0812">Transmembrane</keyword>
<reference evidence="2 3" key="1">
    <citation type="journal article" date="2012" name="J. Bacteriol.">
        <title>Genome Sequence of the Protease-Producing Bacterium Rheinheimera nanhaiensis E407-8T, Isolated from Deep-Sea Sediment of the South China Sea.</title>
        <authorList>
            <person name="Zhang X.-Y."/>
            <person name="Zhang Y.-J."/>
            <person name="Qin Q.-L."/>
            <person name="Xie B.-B."/>
            <person name="Chen X.-L."/>
            <person name="Zhou B.-C."/>
            <person name="Zhang Y.-Z."/>
        </authorList>
    </citation>
    <scope>NUCLEOTIDE SEQUENCE [LARGE SCALE GENOMIC DNA]</scope>
    <source>
        <strain evidence="2 3">E407-8</strain>
    </source>
</reference>
<dbReference type="AlphaFoldDB" id="I1DVP4"/>
<proteinExistence type="predicted"/>
<sequence length="232" mass="25574">MQSEPNPEGQNSTGSVQIPQAASRGGAALLLLSAAVLLLALVSIIGMKQLAGWQAVLLLMAGLGIYAGWAKLAEPQYFLHYDANGVSYLHRHGSWHLPWHSFLYSGVPQLNQQSLAYIGFRLTDYDGFLQPLPLRLAVRLMTEQRELYLAAIRQGCSTGQCAGELLAEGSYFTTSKQQYNGVKAAFGWRMQQLNRQTGFDVFVPVSLTETEAAELCRQINQARLQLIQNTVT</sequence>
<gene>
    <name evidence="2" type="ORF">RNAN_1093</name>
</gene>
<evidence type="ECO:0000313" key="3">
    <source>
        <dbReference type="Proteomes" id="UP000004374"/>
    </source>
</evidence>
<dbReference type="InterPro" id="IPR021367">
    <property type="entry name" value="DUF2982"/>
</dbReference>
<dbReference type="OrthoDB" id="7061905at2"/>
<dbReference type="STRING" id="562729.RNAN_1093"/>
<feature type="transmembrane region" description="Helical" evidence="1">
    <location>
        <begin position="51"/>
        <end position="69"/>
    </location>
</feature>
<evidence type="ECO:0008006" key="4">
    <source>
        <dbReference type="Google" id="ProtNLM"/>
    </source>
</evidence>